<evidence type="ECO:0000256" key="6">
    <source>
        <dbReference type="SAM" id="MobiDB-lite"/>
    </source>
</evidence>
<dbReference type="InterPro" id="IPR003653">
    <property type="entry name" value="Peptidase_C48_C"/>
</dbReference>
<name>A0ABN7RZ64_OIKDI</name>
<proteinExistence type="inferred from homology"/>
<feature type="region of interest" description="Disordered" evidence="6">
    <location>
        <begin position="15"/>
        <end position="38"/>
    </location>
</feature>
<dbReference type="Proteomes" id="UP001158576">
    <property type="component" value="Chromosome PAR"/>
</dbReference>
<keyword evidence="3" id="KW-0378">Hydrolase</keyword>
<keyword evidence="5" id="KW-0175">Coiled coil</keyword>
<feature type="compositionally biased region" description="Basic and acidic residues" evidence="6">
    <location>
        <begin position="15"/>
        <end position="29"/>
    </location>
</feature>
<protein>
    <submittedName>
        <fullName evidence="8">Oidioi.mRNA.OKI2018_I69.PAR.g10658.t1.cds</fullName>
    </submittedName>
</protein>
<evidence type="ECO:0000256" key="1">
    <source>
        <dbReference type="ARBA" id="ARBA00005234"/>
    </source>
</evidence>
<evidence type="ECO:0000313" key="9">
    <source>
        <dbReference type="Proteomes" id="UP001158576"/>
    </source>
</evidence>
<sequence length="327" mass="38095">MTPTPAQRVATRLKILEEKENRAPPELKDTPSSQEGPFLTQEQLFYEIQDREIGEEVAKLEKELENIRRKREEMRKSREKKNEASLEAILAKYLHINESLPPIPELSEEHLAIVESVWSRGRDKIISEIAGEECKKSDLATLRGTQWLNDLVINCYFNLMMQRAEADSELPRVFCFKTFFYPKVKQNGHKGVKRWTKKVDIFAMDRLLFPIHLGVHWTIAAALMKEKKVIYLDSMGASNEECRELILEYLRVEHEVKKGSELSDDWITESWSHEVPQQDNGSDCGVFTCKFGDYLSRGFTKFNFKAEDMQTMRKAILVEIAQKRMIF</sequence>
<dbReference type="PANTHER" id="PTHR12606:SF141">
    <property type="entry name" value="GH15225P-RELATED"/>
    <property type="match status" value="1"/>
</dbReference>
<reference evidence="8 9" key="1">
    <citation type="submission" date="2021-04" db="EMBL/GenBank/DDBJ databases">
        <authorList>
            <person name="Bliznina A."/>
        </authorList>
    </citation>
    <scope>NUCLEOTIDE SEQUENCE [LARGE SCALE GENOMIC DNA]</scope>
</reference>
<keyword evidence="9" id="KW-1185">Reference proteome</keyword>
<feature type="domain" description="Ubiquitin-like protease family profile" evidence="7">
    <location>
        <begin position="132"/>
        <end position="295"/>
    </location>
</feature>
<organism evidence="8 9">
    <name type="scientific">Oikopleura dioica</name>
    <name type="common">Tunicate</name>
    <dbReference type="NCBI Taxonomy" id="34765"/>
    <lineage>
        <taxon>Eukaryota</taxon>
        <taxon>Metazoa</taxon>
        <taxon>Chordata</taxon>
        <taxon>Tunicata</taxon>
        <taxon>Appendicularia</taxon>
        <taxon>Copelata</taxon>
        <taxon>Oikopleuridae</taxon>
        <taxon>Oikopleura</taxon>
    </lineage>
</organism>
<dbReference type="PANTHER" id="PTHR12606">
    <property type="entry name" value="SENTRIN/SUMO-SPECIFIC PROTEASE"/>
    <property type="match status" value="1"/>
</dbReference>
<evidence type="ECO:0000256" key="5">
    <source>
        <dbReference type="SAM" id="Coils"/>
    </source>
</evidence>
<keyword evidence="4" id="KW-0788">Thiol protease</keyword>
<evidence type="ECO:0000256" key="4">
    <source>
        <dbReference type="ARBA" id="ARBA00022807"/>
    </source>
</evidence>
<dbReference type="PROSITE" id="PS50600">
    <property type="entry name" value="ULP_PROTEASE"/>
    <property type="match status" value="1"/>
</dbReference>
<evidence type="ECO:0000313" key="8">
    <source>
        <dbReference type="EMBL" id="CAG5084508.1"/>
    </source>
</evidence>
<evidence type="ECO:0000256" key="2">
    <source>
        <dbReference type="ARBA" id="ARBA00022670"/>
    </source>
</evidence>
<dbReference type="InterPro" id="IPR038765">
    <property type="entry name" value="Papain-like_cys_pep_sf"/>
</dbReference>
<evidence type="ECO:0000256" key="3">
    <source>
        <dbReference type="ARBA" id="ARBA00022801"/>
    </source>
</evidence>
<dbReference type="Pfam" id="PF02902">
    <property type="entry name" value="Peptidase_C48"/>
    <property type="match status" value="1"/>
</dbReference>
<gene>
    <name evidence="8" type="ORF">OKIOD_LOCUS2216</name>
</gene>
<dbReference type="EMBL" id="OU015568">
    <property type="protein sequence ID" value="CAG5084508.1"/>
    <property type="molecule type" value="Genomic_DNA"/>
</dbReference>
<keyword evidence="2" id="KW-0645">Protease</keyword>
<comment type="similarity">
    <text evidence="1">Belongs to the peptidase C48 family.</text>
</comment>
<evidence type="ECO:0000259" key="7">
    <source>
        <dbReference type="PROSITE" id="PS50600"/>
    </source>
</evidence>
<dbReference type="Gene3D" id="3.40.395.10">
    <property type="entry name" value="Adenoviral Proteinase, Chain A"/>
    <property type="match status" value="1"/>
</dbReference>
<feature type="coiled-coil region" evidence="5">
    <location>
        <begin position="50"/>
        <end position="87"/>
    </location>
</feature>
<accession>A0ABN7RZ64</accession>
<dbReference type="SUPFAM" id="SSF54001">
    <property type="entry name" value="Cysteine proteinases"/>
    <property type="match status" value="1"/>
</dbReference>